<dbReference type="OrthoDB" id="9179874at2"/>
<protein>
    <submittedName>
        <fullName evidence="2">N-methylglutamate dehydrogenase subunit D</fullName>
    </submittedName>
</protein>
<accession>A0A1I3JNC4</accession>
<dbReference type="Gene3D" id="3.30.1360.120">
    <property type="entry name" value="Probable tRNA modification gtpase trme, domain 1"/>
    <property type="match status" value="1"/>
</dbReference>
<dbReference type="Gene3D" id="3.30.70.1520">
    <property type="entry name" value="Heterotetrameric sarcosine oxidase"/>
    <property type="match status" value="1"/>
</dbReference>
<name>A0A1I3JNC4_9PSED</name>
<organism evidence="2 3">
    <name type="scientific">Pseudomonas guineae</name>
    <dbReference type="NCBI Taxonomy" id="425504"/>
    <lineage>
        <taxon>Bacteria</taxon>
        <taxon>Pseudomonadati</taxon>
        <taxon>Pseudomonadota</taxon>
        <taxon>Gammaproteobacteria</taxon>
        <taxon>Pseudomonadales</taxon>
        <taxon>Pseudomonadaceae</taxon>
        <taxon>Pseudomonas</taxon>
    </lineage>
</organism>
<gene>
    <name evidence="2" type="ORF">SAMN05216206_2550</name>
</gene>
<dbReference type="Pfam" id="PF01571">
    <property type="entry name" value="GCV_T"/>
    <property type="match status" value="1"/>
</dbReference>
<evidence type="ECO:0000313" key="3">
    <source>
        <dbReference type="Proteomes" id="UP000243606"/>
    </source>
</evidence>
<proteinExistence type="predicted"/>
<sequence length="227" mass="24596">MNSLTAEAFKERSPLYAKHQDASLVALADTVAVARYSKAAENMQLARCALVDLSNLPRVCFRGTDTADFLHSKGYDLPETPNRANAQDDGSMVARLSQTEYLVLGSLRDAGTRVADLEAQWQLSEQANYLLPRQDSHAWLLLTGEHCAAVMAKLCGVDLRNGNFTQGAVAQTSAARINVIVINNHATALPSFHILCDRASASYFWDAVLDAMLEFGGKPAGIAVLLD</sequence>
<dbReference type="SUPFAM" id="SSF103025">
    <property type="entry name" value="Folate-binding domain"/>
    <property type="match status" value="1"/>
</dbReference>
<dbReference type="STRING" id="425504.SAMN05216206_2550"/>
<evidence type="ECO:0000313" key="2">
    <source>
        <dbReference type="EMBL" id="SFI61498.1"/>
    </source>
</evidence>
<evidence type="ECO:0000259" key="1">
    <source>
        <dbReference type="Pfam" id="PF01571"/>
    </source>
</evidence>
<dbReference type="Proteomes" id="UP000243606">
    <property type="component" value="Unassembled WGS sequence"/>
</dbReference>
<dbReference type="EMBL" id="FOQL01000003">
    <property type="protein sequence ID" value="SFI61498.1"/>
    <property type="molecule type" value="Genomic_DNA"/>
</dbReference>
<dbReference type="InterPro" id="IPR027266">
    <property type="entry name" value="TrmE/GcvT-like"/>
</dbReference>
<reference evidence="3" key="1">
    <citation type="submission" date="2016-10" db="EMBL/GenBank/DDBJ databases">
        <authorList>
            <person name="Varghese N."/>
            <person name="Submissions S."/>
        </authorList>
    </citation>
    <scope>NUCLEOTIDE SEQUENCE [LARGE SCALE GENOMIC DNA]</scope>
    <source>
        <strain evidence="3">LMG 24016</strain>
    </source>
</reference>
<dbReference type="InterPro" id="IPR006222">
    <property type="entry name" value="GCVT_N"/>
</dbReference>
<dbReference type="AlphaFoldDB" id="A0A1I3JNC4"/>
<feature type="domain" description="GCVT N-terminal" evidence="1">
    <location>
        <begin position="91"/>
        <end position="222"/>
    </location>
</feature>
<keyword evidence="3" id="KW-1185">Reference proteome</keyword>